<dbReference type="Gene3D" id="1.10.10.60">
    <property type="entry name" value="Homeodomain-like"/>
    <property type="match status" value="1"/>
</dbReference>
<feature type="compositionally biased region" description="Polar residues" evidence="1">
    <location>
        <begin position="85"/>
        <end position="95"/>
    </location>
</feature>
<organism evidence="3 4">
    <name type="scientific">Favolaschia claudopus</name>
    <dbReference type="NCBI Taxonomy" id="2862362"/>
    <lineage>
        <taxon>Eukaryota</taxon>
        <taxon>Fungi</taxon>
        <taxon>Dikarya</taxon>
        <taxon>Basidiomycota</taxon>
        <taxon>Agaricomycotina</taxon>
        <taxon>Agaricomycetes</taxon>
        <taxon>Agaricomycetidae</taxon>
        <taxon>Agaricales</taxon>
        <taxon>Marasmiineae</taxon>
        <taxon>Mycenaceae</taxon>
        <taxon>Favolaschia</taxon>
    </lineage>
</organism>
<feature type="region of interest" description="Disordered" evidence="1">
    <location>
        <begin position="658"/>
        <end position="822"/>
    </location>
</feature>
<feature type="compositionally biased region" description="Polar residues" evidence="1">
    <location>
        <begin position="209"/>
        <end position="237"/>
    </location>
</feature>
<name>A0AAW0DM68_9AGAR</name>
<dbReference type="SUPFAM" id="SSF46689">
    <property type="entry name" value="Homeodomain-like"/>
    <property type="match status" value="1"/>
</dbReference>
<feature type="region of interest" description="Disordered" evidence="1">
    <location>
        <begin position="81"/>
        <end position="530"/>
    </location>
</feature>
<dbReference type="CDD" id="cd11655">
    <property type="entry name" value="rap1_myb-like"/>
    <property type="match status" value="1"/>
</dbReference>
<feature type="compositionally biased region" description="Basic and acidic residues" evidence="1">
    <location>
        <begin position="96"/>
        <end position="110"/>
    </location>
</feature>
<dbReference type="Pfam" id="PF08914">
    <property type="entry name" value="Myb_Rap1"/>
    <property type="match status" value="1"/>
</dbReference>
<feature type="compositionally biased region" description="Low complexity" evidence="1">
    <location>
        <begin position="444"/>
        <end position="458"/>
    </location>
</feature>
<feature type="compositionally biased region" description="Basic and acidic residues" evidence="1">
    <location>
        <begin position="416"/>
        <end position="427"/>
    </location>
</feature>
<feature type="compositionally biased region" description="Basic and acidic residues" evidence="1">
    <location>
        <begin position="696"/>
        <end position="706"/>
    </location>
</feature>
<dbReference type="InterPro" id="IPR009057">
    <property type="entry name" value="Homeodomain-like_sf"/>
</dbReference>
<reference evidence="3 4" key="1">
    <citation type="journal article" date="2024" name="J Genomics">
        <title>Draft genome sequencing and assembly of Favolaschia claudopus CIRM-BRFM 2984 isolated from oak limbs.</title>
        <authorList>
            <person name="Navarro D."/>
            <person name="Drula E."/>
            <person name="Chaduli D."/>
            <person name="Cazenave R."/>
            <person name="Ahrendt S."/>
            <person name="Wang J."/>
            <person name="Lipzen A."/>
            <person name="Daum C."/>
            <person name="Barry K."/>
            <person name="Grigoriev I.V."/>
            <person name="Favel A."/>
            <person name="Rosso M.N."/>
            <person name="Martin F."/>
        </authorList>
    </citation>
    <scope>NUCLEOTIDE SEQUENCE [LARGE SCALE GENOMIC DNA]</scope>
    <source>
        <strain evidence="3 4">CIRM-BRFM 2984</strain>
    </source>
</reference>
<feature type="compositionally biased region" description="Basic and acidic residues" evidence="1">
    <location>
        <begin position="733"/>
        <end position="748"/>
    </location>
</feature>
<dbReference type="Proteomes" id="UP001362999">
    <property type="component" value="Unassembled WGS sequence"/>
</dbReference>
<comment type="caution">
    <text evidence="3">The sequence shown here is derived from an EMBL/GenBank/DDBJ whole genome shotgun (WGS) entry which is preliminary data.</text>
</comment>
<feature type="region of interest" description="Disordered" evidence="1">
    <location>
        <begin position="550"/>
        <end position="605"/>
    </location>
</feature>
<evidence type="ECO:0000256" key="1">
    <source>
        <dbReference type="SAM" id="MobiDB-lite"/>
    </source>
</evidence>
<feature type="compositionally biased region" description="Low complexity" evidence="1">
    <location>
        <begin position="382"/>
        <end position="397"/>
    </location>
</feature>
<dbReference type="EMBL" id="JAWWNJ010000006">
    <property type="protein sequence ID" value="KAK7053821.1"/>
    <property type="molecule type" value="Genomic_DNA"/>
</dbReference>
<feature type="compositionally biased region" description="Low complexity" evidence="1">
    <location>
        <begin position="406"/>
        <end position="415"/>
    </location>
</feature>
<dbReference type="InterPro" id="IPR015010">
    <property type="entry name" value="TERF2IP_Myb"/>
</dbReference>
<protein>
    <submittedName>
        <fullName evidence="3">Myb-DNA-bind-2 domain-containing protein</fullName>
    </submittedName>
</protein>
<evidence type="ECO:0000259" key="2">
    <source>
        <dbReference type="Pfam" id="PF08914"/>
    </source>
</evidence>
<dbReference type="AlphaFoldDB" id="A0AAW0DM68"/>
<evidence type="ECO:0000313" key="3">
    <source>
        <dbReference type="EMBL" id="KAK7053821.1"/>
    </source>
</evidence>
<gene>
    <name evidence="3" type="ORF">R3P38DRAFT_2852354</name>
</gene>
<keyword evidence="4" id="KW-1185">Reference proteome</keyword>
<evidence type="ECO:0000313" key="4">
    <source>
        <dbReference type="Proteomes" id="UP001362999"/>
    </source>
</evidence>
<feature type="compositionally biased region" description="Polar residues" evidence="1">
    <location>
        <begin position="713"/>
        <end position="724"/>
    </location>
</feature>
<accession>A0AAW0DM68</accession>
<feature type="domain" description="TERF2-interacting telomeric protein 1 Myb" evidence="2">
    <location>
        <begin position="9"/>
        <end position="66"/>
    </location>
</feature>
<proteinExistence type="predicted"/>
<feature type="compositionally biased region" description="Polar residues" evidence="1">
    <location>
        <begin position="340"/>
        <end position="360"/>
    </location>
</feature>
<sequence length="860" mass="95217">MLNGGRNPFTEDDDSLLIKYLAKHNPGEKGRSGNVVYKTLAANEQNKWKWSSRHSWSGWRDRYVKNQAEFNRRIKAYQKKKGWPTENSGWINGTQKPKDSESDGEGVEHSKLKRKRASSADARKRVKHASDSDESVEEVTEAVKSTSRPRTHVPDIYPDIAELDRLPNDRAPTQAHPVSPIRRPAPRVKPPLRHDPDSDYFASIPPTPTTTTDARSRPPTTASESRASVTSNTSISLPSPKRPTRALPRILERPFRAFFAGTGGKSSDVDAVQKPFQVPRMRAGDNMESDPPVRRKKNTESSPSQGVAPRRPPPQVNAVASSSRVQLPPASSRRVALLQTEPQLSQTPHQRSFTRSPPQSRRSHHTDLPQSPLDWGSPIDGPTTSSPVDSVPSPLKSRLPRPSPPSSVRAVSSSRPNRDESTSRDNASRVLPRLTFTGGGFNSGGSLRNQDRSIGSVEEGSRSRRSRAASPRAENTHPPYRLPSPAPPRFTSSRLEPRSGTPLEKKSKRTQDALPLGYKRVPTSRLADDTRRHSFPLPALLPRIDFDRMQNSAGRPARPRQSLPPRAPSLRVREAAPRRHSLFSPRPRPGSVPAPTTVTPGPSSERDIAEQIGMQALDSMAKNHGFGLEVVRNVFARTNDLHKTDEVLHRMRRSAEAVGEAALRGADESPLPPSSPERSELRHHRRSSGMSALRSSPEHPEEPFELRHRRQHSGASAKTNATRDGSSHRKKRQQAEEFHPQPLDRDILAESEYSPPSHSRAAAFARMQKGRVTESPPRRGQQRPSGSRDAVGRSSSVRNARIHSNGRVATPPSPQFTTYAEGNVEELRDLERRDVSQAMLRAADVARYMVDGSLPPGSDG</sequence>